<evidence type="ECO:0000313" key="2">
    <source>
        <dbReference type="Proteomes" id="UP001461498"/>
    </source>
</evidence>
<accession>A0AAW1CK67</accession>
<dbReference type="Proteomes" id="UP001461498">
    <property type="component" value="Unassembled WGS sequence"/>
</dbReference>
<keyword evidence="2" id="KW-1185">Reference proteome</keyword>
<sequence length="121" mass="13714">MSRSPPPICPTCQIPISIIHIFTNCTIYSNSLFHYNLPPDIKLLLPDTSPHIPNVFRFLQVNNLLNKILHSPALLIFFRLLLSPTNPCRAIMTLVVVAPTQKKVTIAHVNIFLMLSRRLTC</sequence>
<dbReference type="AlphaFoldDB" id="A0AAW1CK67"/>
<protein>
    <submittedName>
        <fullName evidence="1">Uncharacterized protein</fullName>
    </submittedName>
</protein>
<organism evidence="1 2">
    <name type="scientific">Rhynocoris fuscipes</name>
    <dbReference type="NCBI Taxonomy" id="488301"/>
    <lineage>
        <taxon>Eukaryota</taxon>
        <taxon>Metazoa</taxon>
        <taxon>Ecdysozoa</taxon>
        <taxon>Arthropoda</taxon>
        <taxon>Hexapoda</taxon>
        <taxon>Insecta</taxon>
        <taxon>Pterygota</taxon>
        <taxon>Neoptera</taxon>
        <taxon>Paraneoptera</taxon>
        <taxon>Hemiptera</taxon>
        <taxon>Heteroptera</taxon>
        <taxon>Panheteroptera</taxon>
        <taxon>Cimicomorpha</taxon>
        <taxon>Reduviidae</taxon>
        <taxon>Harpactorinae</taxon>
        <taxon>Harpactorini</taxon>
        <taxon>Rhynocoris</taxon>
    </lineage>
</organism>
<comment type="caution">
    <text evidence="1">The sequence shown here is derived from an EMBL/GenBank/DDBJ whole genome shotgun (WGS) entry which is preliminary data.</text>
</comment>
<proteinExistence type="predicted"/>
<reference evidence="1 2" key="1">
    <citation type="submission" date="2022-12" db="EMBL/GenBank/DDBJ databases">
        <title>Chromosome-level genome assembly of true bugs.</title>
        <authorList>
            <person name="Ma L."/>
            <person name="Li H."/>
        </authorList>
    </citation>
    <scope>NUCLEOTIDE SEQUENCE [LARGE SCALE GENOMIC DNA]</scope>
    <source>
        <strain evidence="1">Lab_2022b</strain>
    </source>
</reference>
<dbReference type="EMBL" id="JAPXFL010000011">
    <property type="protein sequence ID" value="KAK9499333.1"/>
    <property type="molecule type" value="Genomic_DNA"/>
</dbReference>
<name>A0AAW1CK67_9HEMI</name>
<gene>
    <name evidence="1" type="ORF">O3M35_002386</name>
</gene>
<evidence type="ECO:0000313" key="1">
    <source>
        <dbReference type="EMBL" id="KAK9499333.1"/>
    </source>
</evidence>